<dbReference type="Pfam" id="PF00069">
    <property type="entry name" value="Pkinase"/>
    <property type="match status" value="1"/>
</dbReference>
<dbReference type="Gene3D" id="3.30.200.20">
    <property type="entry name" value="Phosphorylase Kinase, domain 1"/>
    <property type="match status" value="1"/>
</dbReference>
<keyword evidence="5 8" id="KW-0418">Kinase</keyword>
<keyword evidence="3 8" id="KW-0808">Transferase</keyword>
<dbReference type="PROSITE" id="PS50011">
    <property type="entry name" value="PROTEIN_KINASE_DOM"/>
    <property type="match status" value="1"/>
</dbReference>
<dbReference type="GO" id="GO:0004674">
    <property type="term" value="F:protein serine/threonine kinase activity"/>
    <property type="evidence" value="ECO:0007669"/>
    <property type="project" value="UniProtKB-EC"/>
</dbReference>
<dbReference type="Proteomes" id="UP001589753">
    <property type="component" value="Unassembled WGS sequence"/>
</dbReference>
<evidence type="ECO:0000256" key="6">
    <source>
        <dbReference type="ARBA" id="ARBA00022840"/>
    </source>
</evidence>
<proteinExistence type="predicted"/>
<dbReference type="SUPFAM" id="SSF56112">
    <property type="entry name" value="Protein kinase-like (PK-like)"/>
    <property type="match status" value="1"/>
</dbReference>
<dbReference type="InterPro" id="IPR000719">
    <property type="entry name" value="Prot_kinase_dom"/>
</dbReference>
<evidence type="ECO:0000256" key="5">
    <source>
        <dbReference type="ARBA" id="ARBA00022777"/>
    </source>
</evidence>
<dbReference type="EC" id="2.7.11.1" evidence="1"/>
<evidence type="ECO:0000256" key="4">
    <source>
        <dbReference type="ARBA" id="ARBA00022741"/>
    </source>
</evidence>
<evidence type="ECO:0000256" key="3">
    <source>
        <dbReference type="ARBA" id="ARBA00022679"/>
    </source>
</evidence>
<evidence type="ECO:0000256" key="1">
    <source>
        <dbReference type="ARBA" id="ARBA00012513"/>
    </source>
</evidence>
<dbReference type="RefSeq" id="WP_051843512.1">
    <property type="nucleotide sequence ID" value="NZ_JBHMDI010000123.1"/>
</dbReference>
<evidence type="ECO:0000256" key="2">
    <source>
        <dbReference type="ARBA" id="ARBA00022527"/>
    </source>
</evidence>
<evidence type="ECO:0000313" key="9">
    <source>
        <dbReference type="Proteomes" id="UP001589753"/>
    </source>
</evidence>
<gene>
    <name evidence="8" type="ORF">ACFFUA_29630</name>
</gene>
<dbReference type="CDD" id="cd14014">
    <property type="entry name" value="STKc_PknB_like"/>
    <property type="match status" value="1"/>
</dbReference>
<dbReference type="Gene3D" id="1.10.510.10">
    <property type="entry name" value="Transferase(Phosphotransferase) domain 1"/>
    <property type="match status" value="1"/>
</dbReference>
<protein>
    <recommendedName>
        <fullName evidence="1">non-specific serine/threonine protein kinase</fullName>
        <ecNumber evidence="1">2.7.11.1</ecNumber>
    </recommendedName>
</protein>
<comment type="caution">
    <text evidence="8">The sequence shown here is derived from an EMBL/GenBank/DDBJ whole genome shotgun (WGS) entry which is preliminary data.</text>
</comment>
<name>A0ABV5LH83_9ACTN</name>
<dbReference type="InterPro" id="IPR011009">
    <property type="entry name" value="Kinase-like_dom_sf"/>
</dbReference>
<dbReference type="SMART" id="SM00220">
    <property type="entry name" value="S_TKc"/>
    <property type="match status" value="1"/>
</dbReference>
<keyword evidence="4" id="KW-0547">Nucleotide-binding</keyword>
<dbReference type="EMBL" id="JBHMDI010000123">
    <property type="protein sequence ID" value="MFB9351543.1"/>
    <property type="molecule type" value="Genomic_DNA"/>
</dbReference>
<evidence type="ECO:0000313" key="8">
    <source>
        <dbReference type="EMBL" id="MFB9351543.1"/>
    </source>
</evidence>
<accession>A0ABV5LH83</accession>
<evidence type="ECO:0000259" key="7">
    <source>
        <dbReference type="PROSITE" id="PS50011"/>
    </source>
</evidence>
<dbReference type="PANTHER" id="PTHR43289">
    <property type="entry name" value="MITOGEN-ACTIVATED PROTEIN KINASE KINASE KINASE 20-RELATED"/>
    <property type="match status" value="1"/>
</dbReference>
<sequence length="374" mass="41174">MFEAVHKPTGTTVALKKLHSKYPPERQVARMRREIEIGQVLKDHPHAMPILDFGANHTWFVMPWADATAAQRQELLQEPAELRALVDALASVLAAAHEEGWLHRDIKPSNILYFDGRWTLADWGIVRRPRGQTTKVGRTGLYIGTEGFAAPELSGTPHEATASSDVYSLGRVIAWALTGKTPETNLPLLPPPGPWRTIVRAATYPDPQRRPQTVSELLALIDREHADVLEDPLESAQALLEAAGAGDSAAADALLALVGDHPEDYEIHVGVLARLDVQQAESALERDPAQAHSLLRALAEHVHGDDTHMVQFGDAAAVVIWLQGVCVYAAGHRDWDLLEEAAHTMCTWDAAWNQWNARDKIGPWLRAPSGRFVS</sequence>
<keyword evidence="2" id="KW-0723">Serine/threonine-protein kinase</keyword>
<feature type="domain" description="Protein kinase" evidence="7">
    <location>
        <begin position="1"/>
        <end position="304"/>
    </location>
</feature>
<keyword evidence="6" id="KW-0067">ATP-binding</keyword>
<dbReference type="PANTHER" id="PTHR43289:SF6">
    <property type="entry name" value="SERINE_THREONINE-PROTEIN KINASE NEKL-3"/>
    <property type="match status" value="1"/>
</dbReference>
<organism evidence="8 9">
    <name type="scientific">Streptomyces heliomycini</name>
    <dbReference type="NCBI Taxonomy" id="284032"/>
    <lineage>
        <taxon>Bacteria</taxon>
        <taxon>Bacillati</taxon>
        <taxon>Actinomycetota</taxon>
        <taxon>Actinomycetes</taxon>
        <taxon>Kitasatosporales</taxon>
        <taxon>Streptomycetaceae</taxon>
        <taxon>Streptomyces</taxon>
    </lineage>
</organism>
<keyword evidence="9" id="KW-1185">Reference proteome</keyword>
<reference evidence="8 9" key="1">
    <citation type="submission" date="2024-09" db="EMBL/GenBank/DDBJ databases">
        <authorList>
            <person name="Sun Q."/>
            <person name="Mori K."/>
        </authorList>
    </citation>
    <scope>NUCLEOTIDE SEQUENCE [LARGE SCALE GENOMIC DNA]</scope>
    <source>
        <strain evidence="8 9">JCM 9767</strain>
    </source>
</reference>